<dbReference type="AlphaFoldDB" id="A0A0B6Z8T1"/>
<dbReference type="EMBL" id="HACG01017917">
    <property type="protein sequence ID" value="CEK64782.1"/>
    <property type="molecule type" value="Transcribed_RNA"/>
</dbReference>
<gene>
    <name evidence="1" type="primary">ORF52890</name>
    <name evidence="2" type="synonym">ORF52896</name>
</gene>
<accession>A0A0B6Z8T1</accession>
<name>A0A0B6Z8T1_9EUPU</name>
<organism evidence="1">
    <name type="scientific">Arion vulgaris</name>
    <dbReference type="NCBI Taxonomy" id="1028688"/>
    <lineage>
        <taxon>Eukaryota</taxon>
        <taxon>Metazoa</taxon>
        <taxon>Spiralia</taxon>
        <taxon>Lophotrochozoa</taxon>
        <taxon>Mollusca</taxon>
        <taxon>Gastropoda</taxon>
        <taxon>Heterobranchia</taxon>
        <taxon>Euthyneura</taxon>
        <taxon>Panpulmonata</taxon>
        <taxon>Eupulmonata</taxon>
        <taxon>Stylommatophora</taxon>
        <taxon>Helicina</taxon>
        <taxon>Arionoidea</taxon>
        <taxon>Arionidae</taxon>
        <taxon>Arion</taxon>
    </lineage>
</organism>
<protein>
    <submittedName>
        <fullName evidence="1">Uncharacterized protein</fullName>
    </submittedName>
</protein>
<reference evidence="1" key="1">
    <citation type="submission" date="2014-12" db="EMBL/GenBank/DDBJ databases">
        <title>Insight into the proteome of Arion vulgaris.</title>
        <authorList>
            <person name="Aradska J."/>
            <person name="Bulat T."/>
            <person name="Smidak R."/>
            <person name="Sarate P."/>
            <person name="Gangsoo J."/>
            <person name="Sialana F."/>
            <person name="Bilban M."/>
            <person name="Lubec G."/>
        </authorList>
    </citation>
    <scope>NUCLEOTIDE SEQUENCE</scope>
    <source>
        <tissue evidence="1">Skin</tissue>
    </source>
</reference>
<evidence type="ECO:0000313" key="2">
    <source>
        <dbReference type="EMBL" id="CEK64783.1"/>
    </source>
</evidence>
<sequence>MVQCEREGNYQSNSDKNQLYDVSVSYSIQSSKDSVDNGYSSRYDNSQCWIHVQNYGNGST</sequence>
<dbReference type="EMBL" id="HACG01017918">
    <property type="protein sequence ID" value="CEK64783.1"/>
    <property type="molecule type" value="Transcribed_RNA"/>
</dbReference>
<proteinExistence type="predicted"/>
<evidence type="ECO:0000313" key="1">
    <source>
        <dbReference type="EMBL" id="CEK64782.1"/>
    </source>
</evidence>